<evidence type="ECO:0000313" key="1">
    <source>
        <dbReference type="EMBL" id="AIC30997.1"/>
    </source>
</evidence>
<keyword evidence="1" id="KW-0614">Plasmid</keyword>
<accession>A0A060IB61</accession>
<sequence length="158" mass="17487">MPIYLQIDGIQGDATHEQHRKWMDIEAIHWNVSRNMNTSAGSAANREASEPTVSEVILTKVSDSSSTKLFQEACSGRTGKRSVIHLVTTGNPGDTYIEYSLENTLIASYSIDSNGDRPVETIKLNFTKMEVKYTPYDDKHSPQSPMIASYDLATTKAA</sequence>
<name>A0A060IB61_RHIET</name>
<dbReference type="Proteomes" id="UP000027180">
    <property type="component" value="Plasmid pRetIE4771d"/>
</dbReference>
<evidence type="ECO:0000313" key="2">
    <source>
        <dbReference type="Proteomes" id="UP000027180"/>
    </source>
</evidence>
<dbReference type="SMR" id="A0A060IB61"/>
<dbReference type="Gene3D" id="2.30.110.20">
    <property type="entry name" value="Hcp1-like"/>
    <property type="match status" value="1"/>
</dbReference>
<organism evidence="1 2">
    <name type="scientific">Rhizobium etli bv. mimosae str. IE4771</name>
    <dbReference type="NCBI Taxonomy" id="1432050"/>
    <lineage>
        <taxon>Bacteria</taxon>
        <taxon>Pseudomonadati</taxon>
        <taxon>Pseudomonadota</taxon>
        <taxon>Alphaproteobacteria</taxon>
        <taxon>Hyphomicrobiales</taxon>
        <taxon>Rhizobiaceae</taxon>
        <taxon>Rhizobium/Agrobacterium group</taxon>
        <taxon>Rhizobium</taxon>
    </lineage>
</organism>
<dbReference type="KEGG" id="rei:IE4771_PD00442"/>
<reference evidence="1 2" key="1">
    <citation type="submission" date="2013-12" db="EMBL/GenBank/DDBJ databases">
        <title>Complete genome sequence of Rhizobium etli bv. mimosae IE4771.</title>
        <authorList>
            <person name="Bustos P."/>
            <person name="Santamaria R.I."/>
            <person name="Lozano L."/>
            <person name="Ormeno-Orrillo E."/>
            <person name="Rogel M.A."/>
            <person name="Romero D."/>
            <person name="Cevallos M.A."/>
            <person name="Martinez-Romero E."/>
            <person name="Gonzalez V."/>
        </authorList>
    </citation>
    <scope>NUCLEOTIDE SEQUENCE [LARGE SCALE GENOMIC DNA]</scope>
    <source>
        <strain evidence="1 2">IE4771</strain>
        <plasmid evidence="2">Plasmid pRetIE4771d</plasmid>
    </source>
</reference>
<protein>
    <submittedName>
        <fullName evidence="1">Virulence factor secretion protein</fullName>
    </submittedName>
</protein>
<dbReference type="GeneID" id="45960885"/>
<dbReference type="InterPro" id="IPR053165">
    <property type="entry name" value="HSI-I_assembly_Hcp1"/>
</dbReference>
<dbReference type="RefSeq" id="WP_009990920.1">
    <property type="nucleotide sequence ID" value="NZ_CP006990.1"/>
</dbReference>
<dbReference type="OrthoDB" id="7571664at2"/>
<dbReference type="InterPro" id="IPR008514">
    <property type="entry name" value="T6SS_Hcp"/>
</dbReference>
<dbReference type="Pfam" id="PF05638">
    <property type="entry name" value="T6SS_HCP"/>
    <property type="match status" value="1"/>
</dbReference>
<dbReference type="InterPro" id="IPR036624">
    <property type="entry name" value="Hcp1-lik_sf"/>
</dbReference>
<dbReference type="EMBL" id="CP006990">
    <property type="protein sequence ID" value="AIC30997.1"/>
    <property type="molecule type" value="Genomic_DNA"/>
</dbReference>
<dbReference type="PANTHER" id="PTHR36152:SF1">
    <property type="entry name" value="UBIQUITIN-LIKE DOMAIN-CONTAINING PROTEIN"/>
    <property type="match status" value="1"/>
</dbReference>
<dbReference type="SUPFAM" id="SSF141452">
    <property type="entry name" value="Hcp1-like"/>
    <property type="match status" value="1"/>
</dbReference>
<dbReference type="HOGENOM" id="CLU_112762_1_1_5"/>
<gene>
    <name evidence="1" type="ORF">IE4771_PD00442</name>
</gene>
<proteinExistence type="predicted"/>
<dbReference type="AlphaFoldDB" id="A0A060IB61"/>
<geneLocation type="plasmid" evidence="1 2">
    <name>pRetIE4771d</name>
</geneLocation>
<dbReference type="PANTHER" id="PTHR36152">
    <property type="entry name" value="CYTOPLASMIC PROTEIN-RELATED"/>
    <property type="match status" value="1"/>
</dbReference>